<reference evidence="2" key="1">
    <citation type="submission" date="2016-11" db="UniProtKB">
        <authorList>
            <consortium name="WormBaseParasite"/>
        </authorList>
    </citation>
    <scope>IDENTIFICATION</scope>
</reference>
<accession>A0A1I8IB12</accession>
<name>A0A1I8IB12_9PLAT</name>
<proteinExistence type="predicted"/>
<organism evidence="1 2">
    <name type="scientific">Macrostomum lignano</name>
    <dbReference type="NCBI Taxonomy" id="282301"/>
    <lineage>
        <taxon>Eukaryota</taxon>
        <taxon>Metazoa</taxon>
        <taxon>Spiralia</taxon>
        <taxon>Lophotrochozoa</taxon>
        <taxon>Platyhelminthes</taxon>
        <taxon>Rhabditophora</taxon>
        <taxon>Macrostomorpha</taxon>
        <taxon>Macrostomida</taxon>
        <taxon>Macrostomidae</taxon>
        <taxon>Macrostomum</taxon>
    </lineage>
</organism>
<evidence type="ECO:0000313" key="1">
    <source>
        <dbReference type="Proteomes" id="UP000095280"/>
    </source>
</evidence>
<dbReference type="Proteomes" id="UP000095280">
    <property type="component" value="Unplaced"/>
</dbReference>
<keyword evidence="1" id="KW-1185">Reference proteome</keyword>
<dbReference type="AlphaFoldDB" id="A0A1I8IB12"/>
<evidence type="ECO:0000313" key="2">
    <source>
        <dbReference type="WBParaSite" id="maker-uti_cns_0011365-snap-gene-0.2-mRNA-1"/>
    </source>
</evidence>
<sequence length="16" mass="1884">MSNKPVEYLLLPLCTY</sequence>
<protein>
    <submittedName>
        <fullName evidence="2">Uncharacterized protein</fullName>
    </submittedName>
</protein>
<dbReference type="WBParaSite" id="maker-uti_cns_0011365-snap-gene-0.2-mRNA-1">
    <property type="protein sequence ID" value="maker-uti_cns_0011365-snap-gene-0.2-mRNA-1"/>
    <property type="gene ID" value="maker-uti_cns_0011365-snap-gene-0.2"/>
</dbReference>